<evidence type="ECO:0000256" key="1">
    <source>
        <dbReference type="ARBA" id="ARBA00020091"/>
    </source>
</evidence>
<feature type="domain" description="Cyclic nucleotide-binding" evidence="6">
    <location>
        <begin position="11"/>
        <end position="131"/>
    </location>
</feature>
<dbReference type="InterPro" id="IPR012318">
    <property type="entry name" value="HTH_CRP"/>
</dbReference>
<dbReference type="Gene3D" id="2.60.120.10">
    <property type="entry name" value="Jelly Rolls"/>
    <property type="match status" value="1"/>
</dbReference>
<dbReference type="InterPro" id="IPR014710">
    <property type="entry name" value="RmlC-like_jellyroll"/>
</dbReference>
<proteinExistence type="predicted"/>
<dbReference type="PROSITE" id="PS50042">
    <property type="entry name" value="CNMP_BINDING_3"/>
    <property type="match status" value="1"/>
</dbReference>
<dbReference type="InterPro" id="IPR000595">
    <property type="entry name" value="cNMP-bd_dom"/>
</dbReference>
<dbReference type="SUPFAM" id="SSF46785">
    <property type="entry name" value="Winged helix' DNA-binding domain"/>
    <property type="match status" value="1"/>
</dbReference>
<dbReference type="InterPro" id="IPR036390">
    <property type="entry name" value="WH_DNA-bd_sf"/>
</dbReference>
<dbReference type="InterPro" id="IPR036388">
    <property type="entry name" value="WH-like_DNA-bd_sf"/>
</dbReference>
<evidence type="ECO:0000256" key="3">
    <source>
        <dbReference type="ARBA" id="ARBA00023125"/>
    </source>
</evidence>
<evidence type="ECO:0000256" key="2">
    <source>
        <dbReference type="ARBA" id="ARBA00023015"/>
    </source>
</evidence>
<dbReference type="PANTHER" id="PTHR24567:SF26">
    <property type="entry name" value="REGULATORY PROTEIN YEIL"/>
    <property type="match status" value="1"/>
</dbReference>
<dbReference type="InterPro" id="IPR050397">
    <property type="entry name" value="Env_Response_Regulators"/>
</dbReference>
<dbReference type="PRINTS" id="PR00034">
    <property type="entry name" value="HTHCRP"/>
</dbReference>
<dbReference type="PROSITE" id="PS51063">
    <property type="entry name" value="HTH_CRP_2"/>
    <property type="match status" value="1"/>
</dbReference>
<reference evidence="8 9" key="1">
    <citation type="submission" date="2016-10" db="EMBL/GenBank/DDBJ databases">
        <authorList>
            <person name="Varghese N."/>
            <person name="Submissions S."/>
        </authorList>
    </citation>
    <scope>NUCLEOTIDE SEQUENCE [LARGE SCALE GENOMIC DNA]</scope>
    <source>
        <strain evidence="8 9">IBRC-M10081</strain>
    </source>
</reference>
<keyword evidence="9" id="KW-1185">Reference proteome</keyword>
<dbReference type="SUPFAM" id="SSF51206">
    <property type="entry name" value="cAMP-binding domain-like"/>
    <property type="match status" value="1"/>
</dbReference>
<evidence type="ECO:0000313" key="8">
    <source>
        <dbReference type="EMBL" id="SEW14674.1"/>
    </source>
</evidence>
<dbReference type="SMART" id="SM00419">
    <property type="entry name" value="HTH_CRP"/>
    <property type="match status" value="1"/>
</dbReference>
<accession>A0A662Z4V7</accession>
<keyword evidence="5" id="KW-0804">Transcription</keyword>
<protein>
    <recommendedName>
        <fullName evidence="1">HTH-type transcriptional regulator ArcR</fullName>
    </recommendedName>
</protein>
<dbReference type="GO" id="GO:0005829">
    <property type="term" value="C:cytosol"/>
    <property type="evidence" value="ECO:0007669"/>
    <property type="project" value="TreeGrafter"/>
</dbReference>
<evidence type="ECO:0000256" key="4">
    <source>
        <dbReference type="ARBA" id="ARBA00023159"/>
    </source>
</evidence>
<dbReference type="InterPro" id="IPR018490">
    <property type="entry name" value="cNMP-bd_dom_sf"/>
</dbReference>
<dbReference type="EMBL" id="FOIT01000006">
    <property type="protein sequence ID" value="SEW14674.1"/>
    <property type="molecule type" value="Genomic_DNA"/>
</dbReference>
<dbReference type="RefSeq" id="WP_091476095.1">
    <property type="nucleotide sequence ID" value="NZ_FOIT01000006.1"/>
</dbReference>
<name>A0A662Z4V7_9STAP</name>
<evidence type="ECO:0000256" key="5">
    <source>
        <dbReference type="ARBA" id="ARBA00023163"/>
    </source>
</evidence>
<dbReference type="SMART" id="SM00100">
    <property type="entry name" value="cNMP"/>
    <property type="match status" value="1"/>
</dbReference>
<dbReference type="Proteomes" id="UP000243605">
    <property type="component" value="Unassembled WGS sequence"/>
</dbReference>
<dbReference type="AlphaFoldDB" id="A0A662Z4V7"/>
<feature type="domain" description="HTH crp-type" evidence="7">
    <location>
        <begin position="145"/>
        <end position="219"/>
    </location>
</feature>
<keyword evidence="4" id="KW-0010">Activator</keyword>
<dbReference type="GO" id="GO:0003677">
    <property type="term" value="F:DNA binding"/>
    <property type="evidence" value="ECO:0007669"/>
    <property type="project" value="UniProtKB-KW"/>
</dbReference>
<evidence type="ECO:0000259" key="7">
    <source>
        <dbReference type="PROSITE" id="PS51063"/>
    </source>
</evidence>
<dbReference type="Pfam" id="PF13545">
    <property type="entry name" value="HTH_Crp_2"/>
    <property type="match status" value="1"/>
</dbReference>
<evidence type="ECO:0000259" key="6">
    <source>
        <dbReference type="PROSITE" id="PS50042"/>
    </source>
</evidence>
<dbReference type="GO" id="GO:0003700">
    <property type="term" value="F:DNA-binding transcription factor activity"/>
    <property type="evidence" value="ECO:0007669"/>
    <property type="project" value="TreeGrafter"/>
</dbReference>
<evidence type="ECO:0000313" key="9">
    <source>
        <dbReference type="Proteomes" id="UP000243605"/>
    </source>
</evidence>
<dbReference type="Gene3D" id="1.10.10.10">
    <property type="entry name" value="Winged helix-like DNA-binding domain superfamily/Winged helix DNA-binding domain"/>
    <property type="match status" value="1"/>
</dbReference>
<sequence>MIHKQLSRFDVFASLDVEELHEVAYITDRVHVQKGQHLFYHGDEMEKLFFIISGTVKIYRTDQEGNEQIVNFFQQGEMFPHHGLFRTDNYPANSIVFQDATLLVIHKADFENLLMKHDRIALKMFNYLGSVILDLHKRLQEKLLSSTDQQLLSLLKRLMISNGMVITPEETKINIKMTKQEIGSMVGMTRETVSRNISKFKKLDILYEESGYIVIRNDKLREYK</sequence>
<dbReference type="OrthoDB" id="9812325at2"/>
<gene>
    <name evidence="8" type="ORF">SAMN05192557_1820</name>
</gene>
<dbReference type="Pfam" id="PF00027">
    <property type="entry name" value="cNMP_binding"/>
    <property type="match status" value="1"/>
</dbReference>
<keyword evidence="2" id="KW-0805">Transcription regulation</keyword>
<organism evidence="8 9">
    <name type="scientific">Aliicoccus persicus</name>
    <dbReference type="NCBI Taxonomy" id="930138"/>
    <lineage>
        <taxon>Bacteria</taxon>
        <taxon>Bacillati</taxon>
        <taxon>Bacillota</taxon>
        <taxon>Bacilli</taxon>
        <taxon>Bacillales</taxon>
        <taxon>Staphylococcaceae</taxon>
        <taxon>Aliicoccus</taxon>
    </lineage>
</organism>
<dbReference type="CDD" id="cd00038">
    <property type="entry name" value="CAP_ED"/>
    <property type="match status" value="1"/>
</dbReference>
<dbReference type="PANTHER" id="PTHR24567">
    <property type="entry name" value="CRP FAMILY TRANSCRIPTIONAL REGULATORY PROTEIN"/>
    <property type="match status" value="1"/>
</dbReference>
<keyword evidence="3" id="KW-0238">DNA-binding</keyword>